<dbReference type="STRING" id="1128970.SAMN04487935_1236"/>
<comment type="similarity">
    <text evidence="1">Belongs to the metallo-dependent hydrolases superfamily. CpsB/CapC family.</text>
</comment>
<dbReference type="Gene3D" id="3.20.20.140">
    <property type="entry name" value="Metal-dependent hydrolases"/>
    <property type="match status" value="1"/>
</dbReference>
<dbReference type="PIRSF" id="PIRSF016557">
    <property type="entry name" value="Caps_synth_CpsB"/>
    <property type="match status" value="1"/>
</dbReference>
<organism evidence="5 6">
    <name type="scientific">Flavobacterium noncentrifugens</name>
    <dbReference type="NCBI Taxonomy" id="1128970"/>
    <lineage>
        <taxon>Bacteria</taxon>
        <taxon>Pseudomonadati</taxon>
        <taxon>Bacteroidota</taxon>
        <taxon>Flavobacteriia</taxon>
        <taxon>Flavobacteriales</taxon>
        <taxon>Flavobacteriaceae</taxon>
        <taxon>Flavobacterium</taxon>
    </lineage>
</organism>
<sequence length="247" mass="28204">MFHYLVKKPYLKDLIPNGHVDFHSHLLPGIDDGAKSDTDTLQLISNLQQLGFEQLITTPHIMKNVWENTFESISEKAEVTRGLLKSNGFEIPLKAAAEYLIDANFSELVQNGRLLALKEKHVLVEMSYINPPIQLYDILFDMQVAGYKPVLAHPERYVVYHHNFEEYEKLKHAGCQFQLNLLSVVGYYGEEVANVAKKLLKKGFIDFAGSDVHHQNHIDAFSKKVLFKDTTALNEALAQNQFFRFGI</sequence>
<dbReference type="Proteomes" id="UP000199580">
    <property type="component" value="Unassembled WGS sequence"/>
</dbReference>
<accession>A0A1G8V960</accession>
<evidence type="ECO:0000313" key="5">
    <source>
        <dbReference type="EMBL" id="SDJ62444.1"/>
    </source>
</evidence>
<dbReference type="OrthoDB" id="9788539at2"/>
<dbReference type="InterPro" id="IPR016667">
    <property type="entry name" value="Caps_polysacc_synth_CpsB/CapC"/>
</dbReference>
<dbReference type="PANTHER" id="PTHR39181:SF1">
    <property type="entry name" value="TYROSINE-PROTEIN PHOSPHATASE YWQE"/>
    <property type="match status" value="1"/>
</dbReference>
<dbReference type="GO" id="GO:0030145">
    <property type="term" value="F:manganese ion binding"/>
    <property type="evidence" value="ECO:0007669"/>
    <property type="project" value="InterPro"/>
</dbReference>
<dbReference type="SUPFAM" id="SSF89550">
    <property type="entry name" value="PHP domain-like"/>
    <property type="match status" value="1"/>
</dbReference>
<evidence type="ECO:0000256" key="3">
    <source>
        <dbReference type="ARBA" id="ARBA00022801"/>
    </source>
</evidence>
<evidence type="ECO:0000256" key="2">
    <source>
        <dbReference type="ARBA" id="ARBA00013064"/>
    </source>
</evidence>
<evidence type="ECO:0000256" key="1">
    <source>
        <dbReference type="ARBA" id="ARBA00005750"/>
    </source>
</evidence>
<dbReference type="RefSeq" id="WP_091392834.1">
    <property type="nucleotide sequence ID" value="NZ_BKAI01000003.1"/>
</dbReference>
<dbReference type="InterPro" id="IPR016195">
    <property type="entry name" value="Pol/histidinol_Pase-like"/>
</dbReference>
<protein>
    <recommendedName>
        <fullName evidence="2">protein-tyrosine-phosphatase</fullName>
        <ecNumber evidence="2">3.1.3.48</ecNumber>
    </recommendedName>
</protein>
<dbReference type="EC" id="3.1.3.48" evidence="2"/>
<dbReference type="Pfam" id="PF19567">
    <property type="entry name" value="CpsB_CapC"/>
    <property type="match status" value="1"/>
</dbReference>
<dbReference type="GO" id="GO:0004725">
    <property type="term" value="F:protein tyrosine phosphatase activity"/>
    <property type="evidence" value="ECO:0007669"/>
    <property type="project" value="UniProtKB-EC"/>
</dbReference>
<dbReference type="PANTHER" id="PTHR39181">
    <property type="entry name" value="TYROSINE-PROTEIN PHOSPHATASE YWQE"/>
    <property type="match status" value="1"/>
</dbReference>
<comment type="catalytic activity">
    <reaction evidence="4">
        <text>O-phospho-L-tyrosyl-[protein] + H2O = L-tyrosyl-[protein] + phosphate</text>
        <dbReference type="Rhea" id="RHEA:10684"/>
        <dbReference type="Rhea" id="RHEA-COMP:10136"/>
        <dbReference type="Rhea" id="RHEA-COMP:20101"/>
        <dbReference type="ChEBI" id="CHEBI:15377"/>
        <dbReference type="ChEBI" id="CHEBI:43474"/>
        <dbReference type="ChEBI" id="CHEBI:46858"/>
        <dbReference type="ChEBI" id="CHEBI:61978"/>
        <dbReference type="EC" id="3.1.3.48"/>
    </reaction>
</comment>
<keyword evidence="3" id="KW-0378">Hydrolase</keyword>
<dbReference type="AlphaFoldDB" id="A0A1G8V960"/>
<evidence type="ECO:0000256" key="4">
    <source>
        <dbReference type="ARBA" id="ARBA00051722"/>
    </source>
</evidence>
<dbReference type="EMBL" id="FNEZ01000002">
    <property type="protein sequence ID" value="SDJ62444.1"/>
    <property type="molecule type" value="Genomic_DNA"/>
</dbReference>
<gene>
    <name evidence="5" type="ORF">SAMN04487935_1236</name>
</gene>
<reference evidence="5 6" key="1">
    <citation type="submission" date="2016-10" db="EMBL/GenBank/DDBJ databases">
        <authorList>
            <person name="de Groot N.N."/>
        </authorList>
    </citation>
    <scope>NUCLEOTIDE SEQUENCE [LARGE SCALE GENOMIC DNA]</scope>
    <source>
        <strain evidence="5 6">CGMCC 1.10076</strain>
    </source>
</reference>
<evidence type="ECO:0000313" key="6">
    <source>
        <dbReference type="Proteomes" id="UP000199580"/>
    </source>
</evidence>
<proteinExistence type="inferred from homology"/>
<keyword evidence="6" id="KW-1185">Reference proteome</keyword>
<name>A0A1G8V960_9FLAO</name>